<accession>A0A834B3U7</accession>
<dbReference type="AlphaFoldDB" id="A0A834B3U7"/>
<evidence type="ECO:0000313" key="2">
    <source>
        <dbReference type="EMBL" id="KAF6125568.1"/>
    </source>
</evidence>
<evidence type="ECO:0000256" key="1">
    <source>
        <dbReference type="SAM" id="MobiDB-lite"/>
    </source>
</evidence>
<dbReference type="Proteomes" id="UP000664940">
    <property type="component" value="Unassembled WGS sequence"/>
</dbReference>
<comment type="caution">
    <text evidence="2">The sequence shown here is derived from an EMBL/GenBank/DDBJ whole genome shotgun (WGS) entry which is preliminary data.</text>
</comment>
<name>A0A834B3U7_9CHIR</name>
<feature type="region of interest" description="Disordered" evidence="1">
    <location>
        <begin position="1"/>
        <end position="28"/>
    </location>
</feature>
<proteinExistence type="predicted"/>
<protein>
    <submittedName>
        <fullName evidence="2">Uncharacterized protein</fullName>
    </submittedName>
</protein>
<sequence>MEGARGQPGRRTFPSHSRRGADPFGAPTRACVSVPGTAGKRGCLRGAPCPQRLREAPRRGTGRASSRSPVGPAQCPGGCVCCRTLALGVGACPSPTGGVFSEAVQGRVPCSRPVTLDFRKIPLR</sequence>
<gene>
    <name evidence="2" type="ORF">HJG60_009981</name>
</gene>
<reference evidence="2 3" key="1">
    <citation type="journal article" date="2020" name="Nature">
        <title>Six reference-quality genomes reveal evolution of bat adaptations.</title>
        <authorList>
            <person name="Jebb D."/>
            <person name="Huang Z."/>
            <person name="Pippel M."/>
            <person name="Hughes G.M."/>
            <person name="Lavrichenko K."/>
            <person name="Devanna P."/>
            <person name="Winkler S."/>
            <person name="Jermiin L.S."/>
            <person name="Skirmuntt E.C."/>
            <person name="Katzourakis A."/>
            <person name="Burkitt-Gray L."/>
            <person name="Ray D.A."/>
            <person name="Sullivan K.A.M."/>
            <person name="Roscito J.G."/>
            <person name="Kirilenko B.M."/>
            <person name="Davalos L.M."/>
            <person name="Corthals A.P."/>
            <person name="Power M.L."/>
            <person name="Jones G."/>
            <person name="Ransome R.D."/>
            <person name="Dechmann D.K.N."/>
            <person name="Locatelli A.G."/>
            <person name="Puechmaille S.J."/>
            <person name="Fedrigo O."/>
            <person name="Jarvis E.D."/>
            <person name="Hiller M."/>
            <person name="Vernes S.C."/>
            <person name="Myers E.W."/>
            <person name="Teeling E.C."/>
        </authorList>
    </citation>
    <scope>NUCLEOTIDE SEQUENCE [LARGE SCALE GENOMIC DNA]</scope>
    <source>
        <strain evidence="2">Bat1K_MPI-CBG_1</strain>
    </source>
</reference>
<dbReference type="EMBL" id="JABVXQ010000002">
    <property type="protein sequence ID" value="KAF6125568.1"/>
    <property type="molecule type" value="Genomic_DNA"/>
</dbReference>
<organism evidence="2 3">
    <name type="scientific">Phyllostomus discolor</name>
    <name type="common">pale spear-nosed bat</name>
    <dbReference type="NCBI Taxonomy" id="89673"/>
    <lineage>
        <taxon>Eukaryota</taxon>
        <taxon>Metazoa</taxon>
        <taxon>Chordata</taxon>
        <taxon>Craniata</taxon>
        <taxon>Vertebrata</taxon>
        <taxon>Euteleostomi</taxon>
        <taxon>Mammalia</taxon>
        <taxon>Eutheria</taxon>
        <taxon>Laurasiatheria</taxon>
        <taxon>Chiroptera</taxon>
        <taxon>Yangochiroptera</taxon>
        <taxon>Phyllostomidae</taxon>
        <taxon>Phyllostominae</taxon>
        <taxon>Phyllostomus</taxon>
    </lineage>
</organism>
<evidence type="ECO:0000313" key="3">
    <source>
        <dbReference type="Proteomes" id="UP000664940"/>
    </source>
</evidence>
<feature type="region of interest" description="Disordered" evidence="1">
    <location>
        <begin position="49"/>
        <end position="74"/>
    </location>
</feature>